<reference evidence="4 5" key="1">
    <citation type="journal article" date="2016" name="Nat. Commun.">
        <title>Thousands of microbial genomes shed light on interconnected biogeochemical processes in an aquifer system.</title>
        <authorList>
            <person name="Anantharaman K."/>
            <person name="Brown C.T."/>
            <person name="Hug L.A."/>
            <person name="Sharon I."/>
            <person name="Castelle C.J."/>
            <person name="Probst A.J."/>
            <person name="Thomas B.C."/>
            <person name="Singh A."/>
            <person name="Wilkins M.J."/>
            <person name="Karaoz U."/>
            <person name="Brodie E.L."/>
            <person name="Williams K.H."/>
            <person name="Hubbard S.S."/>
            <person name="Banfield J.F."/>
        </authorList>
    </citation>
    <scope>NUCLEOTIDE SEQUENCE [LARGE SCALE GENOMIC DNA]</scope>
</reference>
<dbReference type="PANTHER" id="PTHR33392">
    <property type="entry name" value="POLYISOPRENYL-TEICHOIC ACID--PEPTIDOGLYCAN TEICHOIC ACID TRANSFERASE TAGU"/>
    <property type="match status" value="1"/>
</dbReference>
<feature type="domain" description="Cell envelope-related transcriptional attenuator" evidence="3">
    <location>
        <begin position="83"/>
        <end position="250"/>
    </location>
</feature>
<comment type="caution">
    <text evidence="4">The sequence shown here is derived from an EMBL/GenBank/DDBJ whole genome shotgun (WGS) entry which is preliminary data.</text>
</comment>
<dbReference type="STRING" id="1802158.A2827_02165"/>
<gene>
    <name evidence="4" type="ORF">A2827_02165</name>
</gene>
<dbReference type="Pfam" id="PF03816">
    <property type="entry name" value="LytR_cpsA_psr"/>
    <property type="match status" value="1"/>
</dbReference>
<accession>A0A1G2H423</accession>
<dbReference type="Gene3D" id="3.40.630.190">
    <property type="entry name" value="LCP protein"/>
    <property type="match status" value="1"/>
</dbReference>
<protein>
    <recommendedName>
        <fullName evidence="3">Cell envelope-related transcriptional attenuator domain-containing protein</fullName>
    </recommendedName>
</protein>
<evidence type="ECO:0000313" key="5">
    <source>
        <dbReference type="Proteomes" id="UP000177932"/>
    </source>
</evidence>
<dbReference type="NCBIfam" id="TIGR00350">
    <property type="entry name" value="lytR_cpsA_psr"/>
    <property type="match status" value="1"/>
</dbReference>
<dbReference type="PANTHER" id="PTHR33392:SF6">
    <property type="entry name" value="POLYISOPRENYL-TEICHOIC ACID--PEPTIDOGLYCAN TEICHOIC ACID TRANSFERASE TAGU"/>
    <property type="match status" value="1"/>
</dbReference>
<dbReference type="EMBL" id="MHOD01000034">
    <property type="protein sequence ID" value="OGZ57244.1"/>
    <property type="molecule type" value="Genomic_DNA"/>
</dbReference>
<evidence type="ECO:0000256" key="1">
    <source>
        <dbReference type="ARBA" id="ARBA00006068"/>
    </source>
</evidence>
<proteinExistence type="inferred from homology"/>
<keyword evidence="2" id="KW-0472">Membrane</keyword>
<dbReference type="AlphaFoldDB" id="A0A1G2H423"/>
<dbReference type="Proteomes" id="UP000177932">
    <property type="component" value="Unassembled WGS sequence"/>
</dbReference>
<keyword evidence="2" id="KW-1133">Transmembrane helix</keyword>
<dbReference type="InterPro" id="IPR050922">
    <property type="entry name" value="LytR/CpsA/Psr_CW_biosynth"/>
</dbReference>
<evidence type="ECO:0000256" key="2">
    <source>
        <dbReference type="SAM" id="Phobius"/>
    </source>
</evidence>
<organism evidence="4 5">
    <name type="scientific">Candidatus Spechtbacteria bacterium RIFCSPHIGHO2_01_FULL_43_30</name>
    <dbReference type="NCBI Taxonomy" id="1802158"/>
    <lineage>
        <taxon>Bacteria</taxon>
        <taxon>Candidatus Spechtiibacteriota</taxon>
    </lineage>
</organism>
<feature type="transmembrane region" description="Helical" evidence="2">
    <location>
        <begin position="7"/>
        <end position="24"/>
    </location>
</feature>
<evidence type="ECO:0000259" key="3">
    <source>
        <dbReference type="Pfam" id="PF03816"/>
    </source>
</evidence>
<evidence type="ECO:0000313" key="4">
    <source>
        <dbReference type="EMBL" id="OGZ57244.1"/>
    </source>
</evidence>
<sequence length="341" mass="38254">MFSKKRVIISIGITILLGGIFFGYKAGRTITVIGDDHEAIWAETISEFSKIPEREEARVDVLFIGIRGINGDDKEPMNGELLADTIILASLNKDNGKAALISIPRDLYVEIPDYGEEKINAAYAVGEARRPGGGGLQLMKALVSVLSGVYVDYAVSVDFEGFQKIIGDIGEITIYRTSPFEEPKQWIHDGREDERYWKLEESGWVFYVPEGKNLMNSEEALYYARSRYSSSDFDRMRRQHEIIEAVKSKALSLGVLVNPVKIFNILDTLGDNVRSDMDISEMKELIDTIKDGEIEDWSKVFLEENENGGLLVSGNVDGKYVLLPKGGNYDEIRQMFKGVVE</sequence>
<name>A0A1G2H423_9BACT</name>
<keyword evidence="2" id="KW-0812">Transmembrane</keyword>
<comment type="similarity">
    <text evidence="1">Belongs to the LytR/CpsA/Psr (LCP) family.</text>
</comment>
<dbReference type="InterPro" id="IPR004474">
    <property type="entry name" value="LytR_CpsA_psr"/>
</dbReference>